<gene>
    <name evidence="1" type="ORF">RFI_14286</name>
</gene>
<dbReference type="AlphaFoldDB" id="X6N9F1"/>
<organism evidence="1 2">
    <name type="scientific">Reticulomyxa filosa</name>
    <dbReference type="NCBI Taxonomy" id="46433"/>
    <lineage>
        <taxon>Eukaryota</taxon>
        <taxon>Sar</taxon>
        <taxon>Rhizaria</taxon>
        <taxon>Retaria</taxon>
        <taxon>Foraminifera</taxon>
        <taxon>Monothalamids</taxon>
        <taxon>Reticulomyxidae</taxon>
        <taxon>Reticulomyxa</taxon>
    </lineage>
</organism>
<proteinExistence type="predicted"/>
<feature type="non-terminal residue" evidence="1">
    <location>
        <position position="1"/>
    </location>
</feature>
<evidence type="ECO:0000313" key="1">
    <source>
        <dbReference type="EMBL" id="ETO22905.1"/>
    </source>
</evidence>
<dbReference type="Proteomes" id="UP000023152">
    <property type="component" value="Unassembled WGS sequence"/>
</dbReference>
<accession>X6N9F1</accession>
<protein>
    <submittedName>
        <fullName evidence="1">Uncharacterized protein</fullName>
    </submittedName>
</protein>
<sequence>DDIPKITPLPFQKQRSVEEAEKLLYLSRPSQPIRGVDKIEMSEAEEQNRLALPQNMKADETFDYLYALELELHPHEYVYNDDIPKINPLPFQKGRSVTEAESLLSLSRPTKLIRNVENVDISESAIQKYLVNPLAMPADILEEDTQVLSLEYHPTEVCKKKKKKKERNK</sequence>
<evidence type="ECO:0000313" key="2">
    <source>
        <dbReference type="Proteomes" id="UP000023152"/>
    </source>
</evidence>
<name>X6N9F1_RETFI</name>
<keyword evidence="2" id="KW-1185">Reference proteome</keyword>
<reference evidence="1 2" key="1">
    <citation type="journal article" date="2013" name="Curr. Biol.">
        <title>The Genome of the Foraminiferan Reticulomyxa filosa.</title>
        <authorList>
            <person name="Glockner G."/>
            <person name="Hulsmann N."/>
            <person name="Schleicher M."/>
            <person name="Noegel A.A."/>
            <person name="Eichinger L."/>
            <person name="Gallinger C."/>
            <person name="Pawlowski J."/>
            <person name="Sierra R."/>
            <person name="Euteneuer U."/>
            <person name="Pillet L."/>
            <person name="Moustafa A."/>
            <person name="Platzer M."/>
            <person name="Groth M."/>
            <person name="Szafranski K."/>
            <person name="Schliwa M."/>
        </authorList>
    </citation>
    <scope>NUCLEOTIDE SEQUENCE [LARGE SCALE GENOMIC DNA]</scope>
</reference>
<comment type="caution">
    <text evidence="1">The sequence shown here is derived from an EMBL/GenBank/DDBJ whole genome shotgun (WGS) entry which is preliminary data.</text>
</comment>
<dbReference type="EMBL" id="ASPP01010376">
    <property type="protein sequence ID" value="ETO22905.1"/>
    <property type="molecule type" value="Genomic_DNA"/>
</dbReference>